<dbReference type="Pfam" id="PF02010">
    <property type="entry name" value="REJ"/>
    <property type="match status" value="1"/>
</dbReference>
<dbReference type="InterPro" id="IPR057244">
    <property type="entry name" value="GAIN_B"/>
</dbReference>
<dbReference type="PROSITE" id="PS50221">
    <property type="entry name" value="GAIN_B"/>
    <property type="match status" value="1"/>
</dbReference>
<evidence type="ECO:0000256" key="4">
    <source>
        <dbReference type="ARBA" id="ARBA00022737"/>
    </source>
</evidence>
<feature type="region of interest" description="Disordered" evidence="11">
    <location>
        <begin position="4645"/>
        <end position="4689"/>
    </location>
</feature>
<feature type="compositionally biased region" description="Low complexity" evidence="11">
    <location>
        <begin position="5043"/>
        <end position="5059"/>
    </location>
</feature>
<dbReference type="GO" id="GO:0006816">
    <property type="term" value="P:calcium ion transport"/>
    <property type="evidence" value="ECO:0007669"/>
    <property type="project" value="TreeGrafter"/>
</dbReference>
<feature type="transmembrane region" description="Helical" evidence="12">
    <location>
        <begin position="4477"/>
        <end position="4494"/>
    </location>
</feature>
<accession>A0A1V9Z3X1</accession>
<feature type="zinc finger region" description="TRAF-type" evidence="10">
    <location>
        <begin position="4739"/>
        <end position="4807"/>
    </location>
</feature>
<evidence type="ECO:0000313" key="15">
    <source>
        <dbReference type="EMBL" id="OQR92705.1"/>
    </source>
</evidence>
<evidence type="ECO:0000256" key="7">
    <source>
        <dbReference type="ARBA" id="ARBA00022989"/>
    </source>
</evidence>
<dbReference type="InterPro" id="IPR013083">
    <property type="entry name" value="Znf_RING/FYVE/PHD"/>
</dbReference>
<keyword evidence="6 10" id="KW-0862">Zinc</keyword>
<dbReference type="Gene3D" id="3.30.40.10">
    <property type="entry name" value="Zinc/RING finger domain, C3HC4 (zinc finger)"/>
    <property type="match status" value="1"/>
</dbReference>
<feature type="compositionally biased region" description="Low complexity" evidence="11">
    <location>
        <begin position="4651"/>
        <end position="4687"/>
    </location>
</feature>
<keyword evidence="5 10" id="KW-0863">Zinc-finger</keyword>
<evidence type="ECO:0000256" key="8">
    <source>
        <dbReference type="ARBA" id="ARBA00023136"/>
    </source>
</evidence>
<evidence type="ECO:0000259" key="14">
    <source>
        <dbReference type="PROSITE" id="PS50221"/>
    </source>
</evidence>
<dbReference type="GO" id="GO:0005886">
    <property type="term" value="C:plasma membrane"/>
    <property type="evidence" value="ECO:0007669"/>
    <property type="project" value="TreeGrafter"/>
</dbReference>
<dbReference type="InterPro" id="IPR000203">
    <property type="entry name" value="GPS"/>
</dbReference>
<evidence type="ECO:0000259" key="13">
    <source>
        <dbReference type="PROSITE" id="PS50145"/>
    </source>
</evidence>
<dbReference type="Proteomes" id="UP000243579">
    <property type="component" value="Unassembled WGS sequence"/>
</dbReference>
<dbReference type="SUPFAM" id="SSF49599">
    <property type="entry name" value="TRAF domain-like"/>
    <property type="match status" value="1"/>
</dbReference>
<evidence type="ECO:0000256" key="10">
    <source>
        <dbReference type="PROSITE-ProRule" id="PRU00207"/>
    </source>
</evidence>
<feature type="transmembrane region" description="Helical" evidence="12">
    <location>
        <begin position="4005"/>
        <end position="4027"/>
    </location>
</feature>
<dbReference type="EMBL" id="JNBR01000446">
    <property type="protein sequence ID" value="OQR92705.1"/>
    <property type="molecule type" value="Genomic_DNA"/>
</dbReference>
<feature type="region of interest" description="Disordered" evidence="11">
    <location>
        <begin position="5043"/>
        <end position="5090"/>
    </location>
</feature>
<dbReference type="PANTHER" id="PTHR46730:SF1">
    <property type="entry name" value="PLAT DOMAIN-CONTAINING PROTEIN"/>
    <property type="match status" value="1"/>
</dbReference>
<proteinExistence type="predicted"/>
<dbReference type="OrthoDB" id="76429at2759"/>
<reference evidence="15 16" key="1">
    <citation type="journal article" date="2014" name="Genome Biol. Evol.">
        <title>The secreted proteins of Achlya hypogyna and Thraustotheca clavata identify the ancestral oomycete secretome and reveal gene acquisitions by horizontal gene transfer.</title>
        <authorList>
            <person name="Misner I."/>
            <person name="Blouin N."/>
            <person name="Leonard G."/>
            <person name="Richards T.A."/>
            <person name="Lane C.E."/>
        </authorList>
    </citation>
    <scope>NUCLEOTIDE SEQUENCE [LARGE SCALE GENOMIC DNA]</scope>
    <source>
        <strain evidence="15 16">ATCC 48635</strain>
    </source>
</reference>
<evidence type="ECO:0000313" key="16">
    <source>
        <dbReference type="Proteomes" id="UP000243579"/>
    </source>
</evidence>
<evidence type="ECO:0000256" key="11">
    <source>
        <dbReference type="SAM" id="MobiDB-lite"/>
    </source>
</evidence>
<feature type="compositionally biased region" description="Polar residues" evidence="11">
    <location>
        <begin position="5081"/>
        <end position="5090"/>
    </location>
</feature>
<gene>
    <name evidence="15" type="ORF">ACHHYP_03307</name>
</gene>
<name>A0A1V9Z3X1_ACHHY</name>
<sequence length="5090" mass="536795">MWFTGTAEFEIRISNFTTIAPYMAKLIVSALPTPAQPSSFTCNTSMVYDTPAVITMLDVPLATTEALTLEVDILDPSVIPFVVYAQVYALETLSGYPSVYHWANITTSPFSWSLPAIAMPTGSSSSRNLSSLVVALRMESDFVGLVPISVRLSTTAPFNNSASASWLRRATLRWHYNQAPVVETSPVWPLLTLENEDISVAWLPMLLQPKLKGGYMTSEYNLTGISLWFFVNSTIASAELNSSLGPSAAEPTIAGNVKKLFWAFNVSNTEISAADSFDIAVLHFRHGVTTITANFSFQSGDESVRPRVLTQPMRLEVQAVAQVPSIEFVRHPVSVSVGEVASIAIQISSPVLDGTDSLNMVLWADTPLVRVADNEGFISPMTNATVMQYGVTYKTSFVHSIQSWALQLKASSVTPGPVGFLLEIRATVATNASSVASTFFRFAIEVEPDVTPILMSGHVHVVDVFGGDVWTLNPSQLTQAVQSHLPSPFDMALIRTVGYSYTLATAAVDWVNSTDKGWYRPLSPYLIYEPKHADVPSLSVVVSNASAIVVLDLELVFTFFNFSQPVLAPLRVALRIAPVPPMELRVVGFTTVNVTDYDEPKVLNVTLACPSAVLYLSPPNFEYLVNGVLVPAAAIHSPATMFELTILPPLHANFSGFVDVQVFARCSSGAAMSVSREVEWLANPEPFVFPTTTSNMSTNENTWLEVTAGSVLNTTNRTVNDVRYTAVSLSYAPPVDRSIAQIQLLSSNSTRLDAAVLRVLPAAHFSGITTVTIVVQYVGEVIDVHGHVTLLQNRTAKHRLLVLVHPMAVAPLLALDVDTLIDFGNYSRATLNVTVGGDLSQTTRVDMSCTGNMAVYAQQQLLSVFDTTPIATLNTNTTLHWVFAPTKPDAGPTACMLTTTTKSVDLGLGTNPTQMVATQSVNWTVEWLPETPHQVLQTAPFSFAVPVGGNVTLVLPELIPAWLHATTCYLQWRASEVAVISTDSGMVTETWASVSPLPFAQAAVACANVSRLNVQMFPKYNGDTAIGISAKIGYAYLPIALTIIATPPPALPRLALASDALVVPYETPAILVVQAPSRPGILGAYEIRSSPPIVQTVILGGAPFTADAAGVIALGSWPSLESTLTIMPPLGFAGTVTLTLTIFIQTGNSIASASKLVNITWMRAAAPALNVPISQVTVLATQLIALPVQVALQSQDVAVGAVALTMTASSPLQDVSPSERASSGVYTILLPATTVVATPLRYYAGNITLAFRARATAFASQADSTAEVNVTVVPVVSTPNVSLLVPVMVQNVPGILAIQIAPISTIGYSETSRTTLVLSGVGVGAVFDTVANSTVSCTTVGLNAVACPLSAAFSTARNASLLLTPLPSFAGAVNVSVVTVNSIMPSPLSCMYTAWNASALRDCCSSNTTQCASTVVFARLVVAGITATPRVIATPTMLLSSAQSISAVQITALDVLDPYDLHTLSAAVVCPANMLQTLVLSQRYARTKLSKAFNVSGTEVFPLTWTPGALPIGLEFIWTQNLSAATQFKCTLMVTAQQKQLANSSSETTNTTFSVALNSTPSVIALPQAYIEVEEGSPVVVATAVASVNYTLVLEWPSSLVQRVNFINASVVTTTTTGNRTFVTALGAAIAGSFNLTTVMTSGDTTLLLYAYPSTTMVPVFSAMSAYRVMVRLNPIPFMPTTSVSPSVLFVDTSVPEPSPKLQVATTKIDVDNVVTISVGVPVGFVAAVAFNGHIGPLVEANTTTAIYVVDVPSAVAVTEVSLLVASSWSGQFLATVDVASMQPTTGAVVSRRFVVSIVAFEAILAPSALMAPGYVEGPSTAFLPIQVTSNVSNLMIWGIEQKGLASVVANGLVIPATTMANTSFPVFRIPQPIVSLFVQSLPGFTGFYSVALVGTDDFKAVRVVPVRIFAQPVALPPQLVNVSTSIVNSTTVAMAIVSALPAPTNGLDILTLSLTLPIAVPVVGCFVPSSPPLSSHVGQAMQMFEMPAATTSVQIVLSASYVGSFQIAVVLTDKSGLVSTSSVQATVPIVIAPTTAAPAASWTYTLSSQPNKTTPLPPNVAVNGSESWLALVPVVPSTDTSMLEIIVNAGGHLLGSTDSSQFLANYSLVAPPQMMLSPYNYGPIAAFVSATTTSVAQTTGVVRKTTTQSARVRNADLRVAPVAQLPAISLQLPPPIPGFGPWAVYEADAIAFTVQVTVPFSVPTQSVQCRLTVNPSQVASVVLNGTVAPISKGGTVFFPVESPANPMLPTNVSIVVVPGTFGRLPMLFSAVNTESLNNDTKLVTTEWNVTIVPIGHVPALFVVPNAPMVLESEPLRLNLTAIPVSTTESITLTVASSPQGAVLSLLQGNVAVSNVTSGRLVTVQLAQYWFGSLQLNVTALAQESVSSPRAMASAVQSINVTVLPVAYPPLLIAANAVYGVMGAWINVPITASSLAVNRSSGVDVWSMSLVTKASTLAVWANQSLLSANLSQSSFNFDVFSVPVASAISVQPKTAYGGVYVVTIRSTDTVAVSKTAATSTQSTTMYIAGVQVTPNTTVVPQGTGVVFAINVNSPPQAPVNLTLVCNDTSRLVIPAPLIATTNTTYKWLLSSTRDYMDNGNNSVMCAINMATADPYYQQITLPNTSLLLLNADKSSFTLSGTLVNNKVQLTVAEGGFTDTYSVALTSKPFAPVQLTLTTNVSSLRPVPAQLTFNASNWNVPQSIVASASKDSNVIGSIPSQILHTIVSNDSQYAALGNFTIGASLLVTSDTTPPPSLQLAQFGNTGADIIVTFASAVDLSSVPTPASVACSSVFSFTTGFYGTAPLCGWTSTTTIRILLGKSPMVMPGDKCSVLAGLKATPTSTLSMPASFVAIQTPVTPPVPIVSVTGPQNLGSCDDLYLDGRSSSGSGGRGMQWVWNVTNAPTLAPVLAALGTTAQTLSIPSASLVPGATYFFSLTCTNFFGATSSSGLMAITKGSMPLPLVTINGPSIVQLLRSSALSLSSTASPATCGSTDVSTIGLTFQWYVGPSGGAAQVVTSLSRNPRQLQLPARTYGYGTYTVTVFVAVTGQPMQNNTASVTVQVVPSNLVAIITGGSRTVGNQNDLVLNGSTSYDPDMPTTALLHMWQCADAATGAVSCAGVAIANGSTSIVAKANLPPSTTISIQLTVLDPATGRQATAATTFRVVLGSPPTTAIAPMSQAKYNPTAKIFMAGSVSSSIDSAPTVIWSIQGDTSQAIANAAFGLPRSSMTMVLMPNTLTPGQTYVLVLTGYDKFGQSSNASVSVVINEPPTSGTVVSVPTSGTTLQTMFAISSLNWVDVDLPLTYSFKYIVGTSQASSTEVALGDYALSTTFSTLLPIGGGADSTITIVAYIADAYGYATKVYVPIVVAAPTGSASSQQALLQNQSSQLVATAASSDPGSVVNMVAMLASMLTSTTTTAATTGGGSSASATPATTAASAGTPAPASLKACPTSSASLVCSGHGTCTLSPASCTADNLECTATCTCDPSWYNMDCDTSQAAYDKKQQMLGNLLTAMVSASGNIEPTPEAVEQQTAAVQSITANAGFLSPTQQTQALDLVANVLAGSASVQLSPAATTAVGGSLSNLLDAGTTTSTSSSRRRLDSEAAAAKTEKVTSTVSLLASAMLNGYVPGEAAVQLNTKNVKLTLQRHDPSTIGGTIALPLSASQVAQNYASPTFSLPSDMPISSACSQAVDTHATFYSTNLYQFANASQSINSGVMGLKLLCDYSSNPFPVANLTNNIVIRLRKLAQYSMPGAPMNGSISCVAGQAFSVNVTCDASQNLYKHVACNGSANYTLQYTCPQLIPTPQCQYWDTATSSWSTDGCRLVPDPDDNYVLCECNHLTDFSSQVNLAYKAVADNFIAVIDHHTTLEDVKENLNVVIIMAAFIVLYGISLVVCLRLDKRDRLRHLQRQKAGVQEKERIKLRDLFELPRVVAAKTRREKLVAVLSGFWEGLKEEHNILSMILKYNATFTRPQRCMIIFTVIMSQMFINALLYRLRQMTPNIGTILVSGIVSSVCMMPVTLAFVILFRKAGKMHDYTVRYEIEDDEHVVEVEVDAYGAPVQYSKYDMMCMDLQGLLNGIAPDAYGLVLQRLRREANLTSFASTVAQTLFLILNNREVRDPEPLDEVDLVPKSAPRFASKRRVYFRAPKIASASRAFDEPPPTDEPMLISVELAVAKLQGLWAHVYDDLNQFQPTAISSASRSKLSYMLKQAMGLQKEESSGTVNAIEAQELAACDAVLNWCRQCYECAECFAQDTNAVLRHARHEMERTKEQLIMTKKIVQKQLRERLSSIVLSPPTAVTAKTSGGSFNRKSLMDVKKVVLRNVNSQVQLVVKKTRSHMLETQQRLKAARRQSMIAQKAARKEAKQQLNLVLHNLHGLKRWKKRWEVYEEAKEKHLLESMPLHERQRYLREQEKLKNLKFTARTLYNLFLRKKPQRLEKPIFPEFVTYVLYVMCTGIDAFAAYFILQFSFAVGHDTATMWIGSLFTGLSITYLVSDPLHIFMRVGVLPVLASVFLVNTGLFEALGAEVVAVGSAAAVGIAGVANLREKRTKPDGLTVVAFGDAIVTPAVNQELPRVAAPVAPPPMAVTPATAIAVESPAEKVGPPAVAVPAKAPLVADISGSSPSAADLTLSVALSGPVISTDTNAAVSESPSTGVAPAAAPSASSTKSVTRTPAPPAATGTQETPTVAPVANLETPTAPSTAAVNSAEVDAPAPVDEGPPTFTCVCGATMASEARVQHTEQSCSHRMVQCRAGCGVYLQARARGSHEMSQCRLLMCSCDKMVLRHKMLKHLEDECPRRIVACRLGCGANMAMNAREKHERSACDYRITSCADCNTVLPIRDLPAHKAACSTKATVRGPAMQLVKTAVDVVDPPVRYMAGGPPSPTATRLQGPPLLSSVATAAASAAPTAAATVAATATTAVAAIAPRVARGPPIVTAGPVARPLRGRAPPLSHAPGVLQGPPRFLAPGAQPEGDAKAKDDLVRKSVAMAVAAEQPSTLVASASDAPSRAFAPSLTDEEVLAREAAVEQSGAGQLSKAAFEGAEAALFAEPPAEASASPPEEPPKEEALRPHPLRGPCTANPFTISQDKA</sequence>
<keyword evidence="8 12" id="KW-0472">Membrane</keyword>
<feature type="domain" description="TRAF-type" evidence="13">
    <location>
        <begin position="4739"/>
        <end position="4807"/>
    </location>
</feature>
<feature type="domain" description="GAIN-B" evidence="14">
    <location>
        <begin position="3632"/>
        <end position="3853"/>
    </location>
</feature>
<keyword evidence="2 12" id="KW-0812">Transmembrane</keyword>
<comment type="caution">
    <text evidence="15">The sequence shown here is derived from an EMBL/GenBank/DDBJ whole genome shotgun (WGS) entry which is preliminary data.</text>
</comment>
<organism evidence="15 16">
    <name type="scientific">Achlya hypogyna</name>
    <name type="common">Oomycete</name>
    <name type="synonym">Protoachlya hypogyna</name>
    <dbReference type="NCBI Taxonomy" id="1202772"/>
    <lineage>
        <taxon>Eukaryota</taxon>
        <taxon>Sar</taxon>
        <taxon>Stramenopiles</taxon>
        <taxon>Oomycota</taxon>
        <taxon>Saprolegniomycetes</taxon>
        <taxon>Saprolegniales</taxon>
        <taxon>Achlyaceae</taxon>
        <taxon>Achlya</taxon>
    </lineage>
</organism>
<keyword evidence="7 12" id="KW-1133">Transmembrane helix</keyword>
<dbReference type="InterPro" id="IPR001293">
    <property type="entry name" value="Znf_TRAF"/>
</dbReference>
<evidence type="ECO:0000256" key="3">
    <source>
        <dbReference type="ARBA" id="ARBA00022723"/>
    </source>
</evidence>
<keyword evidence="9" id="KW-1015">Disulfide bond</keyword>
<feature type="transmembrane region" description="Helical" evidence="12">
    <location>
        <begin position="3875"/>
        <end position="3896"/>
    </location>
</feature>
<dbReference type="GO" id="GO:0005261">
    <property type="term" value="F:monoatomic cation channel activity"/>
    <property type="evidence" value="ECO:0007669"/>
    <property type="project" value="TreeGrafter"/>
</dbReference>
<dbReference type="STRING" id="1202772.A0A1V9Z3X1"/>
<dbReference type="PANTHER" id="PTHR46730">
    <property type="entry name" value="POLYCYSTIN-1"/>
    <property type="match status" value="1"/>
</dbReference>
<dbReference type="InterPro" id="IPR046338">
    <property type="entry name" value="GAIN_dom_sf"/>
</dbReference>
<comment type="subcellular location">
    <subcellularLocation>
        <location evidence="1">Membrane</location>
    </subcellularLocation>
</comment>
<keyword evidence="4" id="KW-0677">Repeat</keyword>
<evidence type="ECO:0000256" key="12">
    <source>
        <dbReference type="SAM" id="Phobius"/>
    </source>
</evidence>
<feature type="region of interest" description="Disordered" evidence="11">
    <location>
        <begin position="4697"/>
        <end position="4716"/>
    </location>
</feature>
<evidence type="ECO:0000256" key="9">
    <source>
        <dbReference type="ARBA" id="ARBA00023157"/>
    </source>
</evidence>
<dbReference type="PROSITE" id="PS50145">
    <property type="entry name" value="ZF_TRAF"/>
    <property type="match status" value="1"/>
</dbReference>
<evidence type="ECO:0000256" key="6">
    <source>
        <dbReference type="ARBA" id="ARBA00022833"/>
    </source>
</evidence>
<dbReference type="Gene3D" id="2.60.220.50">
    <property type="match status" value="1"/>
</dbReference>
<evidence type="ECO:0000256" key="1">
    <source>
        <dbReference type="ARBA" id="ARBA00004370"/>
    </source>
</evidence>
<feature type="transmembrane region" description="Helical" evidence="12">
    <location>
        <begin position="4501"/>
        <end position="4520"/>
    </location>
</feature>
<dbReference type="InterPro" id="IPR002859">
    <property type="entry name" value="PKD/REJ-like"/>
</dbReference>
<keyword evidence="3 10" id="KW-0479">Metal-binding</keyword>
<dbReference type="SMART" id="SM00303">
    <property type="entry name" value="GPS"/>
    <property type="match status" value="1"/>
</dbReference>
<dbReference type="GO" id="GO:0008270">
    <property type="term" value="F:zinc ion binding"/>
    <property type="evidence" value="ECO:0007669"/>
    <property type="project" value="UniProtKB-KW"/>
</dbReference>
<feature type="transmembrane region" description="Helical" evidence="12">
    <location>
        <begin position="4441"/>
        <end position="4465"/>
    </location>
</feature>
<evidence type="ECO:0000256" key="5">
    <source>
        <dbReference type="ARBA" id="ARBA00022771"/>
    </source>
</evidence>
<evidence type="ECO:0000256" key="2">
    <source>
        <dbReference type="ARBA" id="ARBA00022692"/>
    </source>
</evidence>
<protein>
    <submittedName>
        <fullName evidence="15">Transmembrane protein</fullName>
    </submittedName>
</protein>
<feature type="transmembrane region" description="Helical" evidence="12">
    <location>
        <begin position="3975"/>
        <end position="3993"/>
    </location>
</feature>
<keyword evidence="16" id="KW-1185">Reference proteome</keyword>
<dbReference type="Pfam" id="PF01825">
    <property type="entry name" value="GPS"/>
    <property type="match status" value="1"/>
</dbReference>